<feature type="transmembrane region" description="Helical" evidence="1">
    <location>
        <begin position="55"/>
        <end position="78"/>
    </location>
</feature>
<feature type="transmembrane region" description="Helical" evidence="1">
    <location>
        <begin position="120"/>
        <end position="150"/>
    </location>
</feature>
<dbReference type="Gene3D" id="2.40.50.1020">
    <property type="entry name" value="LytTr DNA-binding domain"/>
    <property type="match status" value="1"/>
</dbReference>
<organism evidence="3 4">
    <name type="scientific">Flavobacterium branchiophilum (strain FL-15)</name>
    <dbReference type="NCBI Taxonomy" id="1034807"/>
    <lineage>
        <taxon>Bacteria</taxon>
        <taxon>Pseudomonadati</taxon>
        <taxon>Bacteroidota</taxon>
        <taxon>Flavobacteriia</taxon>
        <taxon>Flavobacteriales</taxon>
        <taxon>Flavobacteriaceae</taxon>
        <taxon>Flavobacterium</taxon>
    </lineage>
</organism>
<proteinExistence type="predicted"/>
<accession>G2Z6C1</accession>
<dbReference type="Proteomes" id="UP000009186">
    <property type="component" value="Chromosome"/>
</dbReference>
<keyword evidence="1" id="KW-1133">Transmembrane helix</keyword>
<keyword evidence="1" id="KW-0812">Transmembrane</keyword>
<dbReference type="SMART" id="SM00850">
    <property type="entry name" value="LytTR"/>
    <property type="match status" value="1"/>
</dbReference>
<evidence type="ECO:0000313" key="4">
    <source>
        <dbReference type="Proteomes" id="UP000009186"/>
    </source>
</evidence>
<sequence>MFVKSPNFLNERFPLSNTYQNILKQGLFISLSVYLFLIIFQPFGTYELNIGWLKFLILFPYSLITFVFFCGLKLIYVRLKSNVWNIKHEIYNYLILHFLVAFIGYLYLMKFIQKSDFSFMNFLLIIFITFAIGIPICMLNFLGAFMLSVYENKKAGSKERNNLTKNSDVGLSLLEFENVAQNFVFAKSEGNYCYVYYFEKEVFQKKLIRISLAGLENVLISETIQKCHRSYIVNTSYIMSKKGNAQGYKIKVENYDDYIPVSRKYINQVI</sequence>
<evidence type="ECO:0000256" key="1">
    <source>
        <dbReference type="SAM" id="Phobius"/>
    </source>
</evidence>
<dbReference type="EMBL" id="FQ859183">
    <property type="protein sequence ID" value="CCB70941.1"/>
    <property type="molecule type" value="Genomic_DNA"/>
</dbReference>
<reference evidence="3 4" key="1">
    <citation type="journal article" date="2011" name="Appl. Environ. Microbiol.">
        <title>Complete genome sequence of the fish pathogen Flavobacterium branchiophilum.</title>
        <authorList>
            <consortium name="1:IP"/>
            <consortium name="Microbial Evolutionary Genomics,F-75015 Paris"/>
            <consortium name="France 2:CNRS"/>
            <consortium name="URA2171"/>
            <consortium name="F-75015 Paris,France 3:Unite de Virologie et Immunologie Mol."/>
            <consortium name="INRA,78352 Jouy en Josas Cedex"/>
            <consortium name="France. 4:Unite de Mathemathique"/>
            <consortium name="Informatique et Genome,INRA"/>
            <consortium name="78352 Jouy en Josas Cedex"/>
            <consortium name="France. 5:CEA/Genoscope"/>
            <consortium name="Evry"/>
            <consortium name="France"/>
            <person name="Touchon M."/>
            <person name="Barbier P."/>
            <person name="Bernardet J.F."/>
            <person name="Loux V."/>
            <person name="Vacherie B."/>
            <person name="Barbe V."/>
            <person name="Rocha E.P."/>
            <person name="Duchaud E."/>
        </authorList>
    </citation>
    <scope>NUCLEOTIDE SEQUENCE [LARGE SCALE GENOMIC DNA]</scope>
    <source>
        <strain evidence="3 4">FL-15</strain>
    </source>
</reference>
<dbReference type="Pfam" id="PF04397">
    <property type="entry name" value="LytTR"/>
    <property type="match status" value="1"/>
</dbReference>
<feature type="transmembrane region" description="Helical" evidence="1">
    <location>
        <begin position="90"/>
        <end position="108"/>
    </location>
</feature>
<feature type="transmembrane region" description="Helical" evidence="1">
    <location>
        <begin position="21"/>
        <end position="43"/>
    </location>
</feature>
<protein>
    <submittedName>
        <fullName evidence="3">Probable hybrid periplasmic ligand-binding sensor and transcriptional regulator, LytR/AlgR family</fullName>
    </submittedName>
</protein>
<feature type="domain" description="HTH LytTR-type" evidence="2">
    <location>
        <begin position="172"/>
        <end position="269"/>
    </location>
</feature>
<dbReference type="RefSeq" id="WP_014085389.1">
    <property type="nucleotide sequence ID" value="NC_016001.1"/>
</dbReference>
<dbReference type="HOGENOM" id="CLU_076348_1_0_10"/>
<gene>
    <name evidence="3" type="ordered locus">FBFL15_2996</name>
</gene>
<name>G2Z6C1_FLABF</name>
<dbReference type="AlphaFoldDB" id="G2Z6C1"/>
<evidence type="ECO:0000313" key="3">
    <source>
        <dbReference type="EMBL" id="CCB70941.1"/>
    </source>
</evidence>
<keyword evidence="1" id="KW-0472">Membrane</keyword>
<dbReference type="InterPro" id="IPR007492">
    <property type="entry name" value="LytTR_DNA-bd_dom"/>
</dbReference>
<keyword evidence="4" id="KW-1185">Reference proteome</keyword>
<dbReference type="STRING" id="1034807.FBFL15_2996"/>
<dbReference type="GO" id="GO:0003677">
    <property type="term" value="F:DNA binding"/>
    <property type="evidence" value="ECO:0007669"/>
    <property type="project" value="InterPro"/>
</dbReference>
<evidence type="ECO:0000259" key="2">
    <source>
        <dbReference type="SMART" id="SM00850"/>
    </source>
</evidence>
<dbReference type="eggNOG" id="COG3279">
    <property type="taxonomic scope" value="Bacteria"/>
</dbReference>
<dbReference type="KEGG" id="fbr:FBFL15_2996"/>